<dbReference type="PANTHER" id="PTHR45772:SF4">
    <property type="entry name" value="ABC TRANSPORTER ATP-BINDING PROTEIN"/>
    <property type="match status" value="1"/>
</dbReference>
<keyword evidence="2" id="KW-0472">Membrane</keyword>
<dbReference type="SMART" id="SM00382">
    <property type="entry name" value="AAA"/>
    <property type="match status" value="1"/>
</dbReference>
<comment type="caution">
    <text evidence="6">The sequence shown here is derived from an EMBL/GenBank/DDBJ whole genome shotgun (WGS) entry which is preliminary data.</text>
</comment>
<keyword evidence="3" id="KW-0547">Nucleotide-binding</keyword>
<dbReference type="Proteomes" id="UP001363010">
    <property type="component" value="Unassembled WGS sequence"/>
</dbReference>
<sequence>MSEVMIALDAPAAAPQRARAAAGKIAGAGGPLLSVQGITLRFGGITALDGVSFDMERQSVLGLIGPNGAGKTSLFNCLSRLYLYSEGRIVFDGQPLEDHPQYRMAHLGIGRTFQNLALFNSMSVLDNIKVGRHCRTRKGFLSHALQLPGVAAEERESHRRAEELVDFLDLGAVSSRLVGELPFGTRKRVELGRALASDPGLLLLDEPAAGLNHEEVHDLDRLIQQIRSQLRIGILLVEHHMSLVMGVSDKVVALNFGQKIAEGSPSEVQRHPAVVEAYLGSAPA</sequence>
<feature type="domain" description="ABC transporter" evidence="5">
    <location>
        <begin position="33"/>
        <end position="281"/>
    </location>
</feature>
<accession>A0ABU8W333</accession>
<keyword evidence="4 6" id="KW-0067">ATP-binding</keyword>
<dbReference type="Gene3D" id="3.40.50.300">
    <property type="entry name" value="P-loop containing nucleotide triphosphate hydrolases"/>
    <property type="match status" value="1"/>
</dbReference>
<dbReference type="PROSITE" id="PS50893">
    <property type="entry name" value="ABC_TRANSPORTER_2"/>
    <property type="match status" value="1"/>
</dbReference>
<name>A0ABU8W333_9BURK</name>
<evidence type="ECO:0000256" key="2">
    <source>
        <dbReference type="ARBA" id="ARBA00022475"/>
    </source>
</evidence>
<evidence type="ECO:0000256" key="4">
    <source>
        <dbReference type="ARBA" id="ARBA00022840"/>
    </source>
</evidence>
<keyword evidence="1" id="KW-0813">Transport</keyword>
<evidence type="ECO:0000259" key="5">
    <source>
        <dbReference type="PROSITE" id="PS50893"/>
    </source>
</evidence>
<evidence type="ECO:0000256" key="3">
    <source>
        <dbReference type="ARBA" id="ARBA00022741"/>
    </source>
</evidence>
<organism evidence="6 7">
    <name type="scientific">Variovorax humicola</name>
    <dbReference type="NCBI Taxonomy" id="1769758"/>
    <lineage>
        <taxon>Bacteria</taxon>
        <taxon>Pseudomonadati</taxon>
        <taxon>Pseudomonadota</taxon>
        <taxon>Betaproteobacteria</taxon>
        <taxon>Burkholderiales</taxon>
        <taxon>Comamonadaceae</taxon>
        <taxon>Variovorax</taxon>
    </lineage>
</organism>
<proteinExistence type="predicted"/>
<keyword evidence="7" id="KW-1185">Reference proteome</keyword>
<protein>
    <submittedName>
        <fullName evidence="6">ABC transporter ATP-binding protein</fullName>
    </submittedName>
</protein>
<dbReference type="InterPro" id="IPR051120">
    <property type="entry name" value="ABC_AA/LPS_Transport"/>
</dbReference>
<dbReference type="Pfam" id="PF12399">
    <property type="entry name" value="BCA_ABC_TP_C"/>
    <property type="match status" value="1"/>
</dbReference>
<dbReference type="GO" id="GO:0005524">
    <property type="term" value="F:ATP binding"/>
    <property type="evidence" value="ECO:0007669"/>
    <property type="project" value="UniProtKB-KW"/>
</dbReference>
<keyword evidence="2" id="KW-1003">Cell membrane</keyword>
<dbReference type="InterPro" id="IPR027417">
    <property type="entry name" value="P-loop_NTPase"/>
</dbReference>
<dbReference type="EMBL" id="JBBKZV010000014">
    <property type="protein sequence ID" value="MEJ8824472.1"/>
    <property type="molecule type" value="Genomic_DNA"/>
</dbReference>
<dbReference type="Pfam" id="PF00005">
    <property type="entry name" value="ABC_tran"/>
    <property type="match status" value="1"/>
</dbReference>
<evidence type="ECO:0000256" key="1">
    <source>
        <dbReference type="ARBA" id="ARBA00022448"/>
    </source>
</evidence>
<dbReference type="InterPro" id="IPR003593">
    <property type="entry name" value="AAA+_ATPase"/>
</dbReference>
<dbReference type="InterPro" id="IPR003439">
    <property type="entry name" value="ABC_transporter-like_ATP-bd"/>
</dbReference>
<evidence type="ECO:0000313" key="7">
    <source>
        <dbReference type="Proteomes" id="UP001363010"/>
    </source>
</evidence>
<gene>
    <name evidence="6" type="ORF">WKW80_20935</name>
</gene>
<reference evidence="6 7" key="1">
    <citation type="submission" date="2024-03" db="EMBL/GenBank/DDBJ databases">
        <title>Novel species of the genus Variovorax.</title>
        <authorList>
            <person name="Liu Q."/>
            <person name="Xin Y.-H."/>
        </authorList>
    </citation>
    <scope>NUCLEOTIDE SEQUENCE [LARGE SCALE GENOMIC DNA]</scope>
    <source>
        <strain evidence="6 7">KACC 18501</strain>
    </source>
</reference>
<evidence type="ECO:0000313" key="6">
    <source>
        <dbReference type="EMBL" id="MEJ8824472.1"/>
    </source>
</evidence>
<dbReference type="RefSeq" id="WP_340365497.1">
    <property type="nucleotide sequence ID" value="NZ_JBBKZV010000014.1"/>
</dbReference>
<dbReference type="InterPro" id="IPR032823">
    <property type="entry name" value="BCA_ABC_TP_C"/>
</dbReference>
<dbReference type="CDD" id="cd03219">
    <property type="entry name" value="ABC_Mj1267_LivG_branched"/>
    <property type="match status" value="1"/>
</dbReference>
<dbReference type="SUPFAM" id="SSF52540">
    <property type="entry name" value="P-loop containing nucleoside triphosphate hydrolases"/>
    <property type="match status" value="1"/>
</dbReference>
<dbReference type="PANTHER" id="PTHR45772">
    <property type="entry name" value="CONSERVED COMPONENT OF ABC TRANSPORTER FOR NATURAL AMINO ACIDS-RELATED"/>
    <property type="match status" value="1"/>
</dbReference>